<proteinExistence type="predicted"/>
<evidence type="ECO:0000313" key="2">
    <source>
        <dbReference type="EMBL" id="SHO60875.1"/>
    </source>
</evidence>
<protein>
    <submittedName>
        <fullName evidence="2">Uncharacterized protein</fullName>
    </submittedName>
</protein>
<name>A0A1M7Z7M7_9BACT</name>
<dbReference type="EMBL" id="FRXN01000001">
    <property type="protein sequence ID" value="SHO60875.1"/>
    <property type="molecule type" value="Genomic_DNA"/>
</dbReference>
<keyword evidence="1" id="KW-1133">Transmembrane helix</keyword>
<evidence type="ECO:0000313" key="3">
    <source>
        <dbReference type="Proteomes" id="UP000184609"/>
    </source>
</evidence>
<evidence type="ECO:0000256" key="1">
    <source>
        <dbReference type="SAM" id="Phobius"/>
    </source>
</evidence>
<feature type="transmembrane region" description="Helical" evidence="1">
    <location>
        <begin position="143"/>
        <end position="164"/>
    </location>
</feature>
<gene>
    <name evidence="2" type="ORF">SAMN04488108_1088</name>
</gene>
<reference evidence="3" key="1">
    <citation type="submission" date="2016-12" db="EMBL/GenBank/DDBJ databases">
        <authorList>
            <person name="Varghese N."/>
            <person name="Submissions S."/>
        </authorList>
    </citation>
    <scope>NUCLEOTIDE SEQUENCE [LARGE SCALE GENOMIC DNA]</scope>
    <source>
        <strain evidence="3">DSM 25035</strain>
    </source>
</reference>
<keyword evidence="1" id="KW-0472">Membrane</keyword>
<keyword evidence="3" id="KW-1185">Reference proteome</keyword>
<dbReference type="STRING" id="1073327.SAMN04488108_1088"/>
<organism evidence="2 3">
    <name type="scientific">Algoriphagus zhangzhouensis</name>
    <dbReference type="NCBI Taxonomy" id="1073327"/>
    <lineage>
        <taxon>Bacteria</taxon>
        <taxon>Pseudomonadati</taxon>
        <taxon>Bacteroidota</taxon>
        <taxon>Cytophagia</taxon>
        <taxon>Cytophagales</taxon>
        <taxon>Cyclobacteriaceae</taxon>
        <taxon>Algoriphagus</taxon>
    </lineage>
</organism>
<keyword evidence="1" id="KW-0812">Transmembrane</keyword>
<accession>A0A1M7Z7M7</accession>
<sequence>MKLDCLIFIQILDYFGGFRNFKIMQLTLIKGFEGKVENVIQVYDWDEIEKIFDAIDWKVFHIITLEKEEGCSCDISGNICEDGLSASLTFKDQLFVIEEAPESLLFAKTLLKTFFLNENSAFEKYFSKKEVQKSFPKRNNNRFFTIVMLLFFLSIILIPFYFLFKDDLKFLGRSDVSYARAVVVNIKKQNYGGRYFFQKVTYEFETDQGVYQGEFLGGNRQGYSKLGDELKIRYLNSDPNISDYEGRYIKVTNGRNSSSYAKAQKRKQDSLKLSLDSISEIKDMDTVFIP</sequence>
<dbReference type="AlphaFoldDB" id="A0A1M7Z7M7"/>
<dbReference type="Proteomes" id="UP000184609">
    <property type="component" value="Unassembled WGS sequence"/>
</dbReference>